<organism evidence="4 5">
    <name type="scientific">Plakobranchus ocellatus</name>
    <dbReference type="NCBI Taxonomy" id="259542"/>
    <lineage>
        <taxon>Eukaryota</taxon>
        <taxon>Metazoa</taxon>
        <taxon>Spiralia</taxon>
        <taxon>Lophotrochozoa</taxon>
        <taxon>Mollusca</taxon>
        <taxon>Gastropoda</taxon>
        <taxon>Heterobranchia</taxon>
        <taxon>Euthyneura</taxon>
        <taxon>Panpulmonata</taxon>
        <taxon>Sacoglossa</taxon>
        <taxon>Placobranchoidea</taxon>
        <taxon>Plakobranchidae</taxon>
        <taxon>Plakobranchus</taxon>
    </lineage>
</organism>
<dbReference type="AlphaFoldDB" id="A0AAV3Y9R4"/>
<dbReference type="EMBL" id="BLXT01000624">
    <property type="protein sequence ID" value="GFN79008.1"/>
    <property type="molecule type" value="Genomic_DNA"/>
</dbReference>
<feature type="transmembrane region" description="Helical" evidence="3">
    <location>
        <begin position="150"/>
        <end position="168"/>
    </location>
</feature>
<dbReference type="PANTHER" id="PTHR12226:SF2">
    <property type="entry name" value="MANNOSE-P-DOLICHOL UTILIZATION DEFECT 1 PROTEIN"/>
    <property type="match status" value="1"/>
</dbReference>
<feature type="transmembrane region" description="Helical" evidence="3">
    <location>
        <begin position="38"/>
        <end position="59"/>
    </location>
</feature>
<dbReference type="PANTHER" id="PTHR12226">
    <property type="entry name" value="MANNOSE-P-DOLICHOL UTILIZATION DEFECT 1 LEC35 -RELATED"/>
    <property type="match status" value="1"/>
</dbReference>
<evidence type="ECO:0000256" key="1">
    <source>
        <dbReference type="ARBA" id="ARBA00022448"/>
    </source>
</evidence>
<dbReference type="Proteomes" id="UP000735302">
    <property type="component" value="Unassembled WGS sequence"/>
</dbReference>
<keyword evidence="5" id="KW-1185">Reference proteome</keyword>
<feature type="transmembrane region" description="Helical" evidence="3">
    <location>
        <begin position="104"/>
        <end position="120"/>
    </location>
</feature>
<keyword evidence="3" id="KW-0812">Transmembrane</keyword>
<keyword evidence="3" id="KW-1133">Transmembrane helix</keyword>
<accession>A0AAV3Y9R4</accession>
<protein>
    <submittedName>
        <fullName evidence="4">Mannose-p-dolichol utilization defect 1 protein</fullName>
    </submittedName>
</protein>
<proteinExistence type="predicted"/>
<keyword evidence="1" id="KW-0813">Transport</keyword>
<evidence type="ECO:0000313" key="5">
    <source>
        <dbReference type="Proteomes" id="UP000735302"/>
    </source>
</evidence>
<evidence type="ECO:0000313" key="4">
    <source>
        <dbReference type="EMBL" id="GFN79008.1"/>
    </source>
</evidence>
<gene>
    <name evidence="4" type="ORF">PoB_000551400</name>
</gene>
<sequence>MAGSSALQMAIADPDDMMLYSVRPDACPQNFLQPYVSLFSYCLGYLVIAIGAYGQLPLLFKILRYQSGKSYISIANITTLFVTTTNFVVYAVNRNLPINTWGEFLLQMALYVIIMNLMMLYHGRQRYAVFFMLAYFPLMVVLLWPLVPDVVVSSLMIGNFVILGWRKINWLYKCYKEEGRTYFSTKTSLTLMNVSCVSRLLTSLVDTGDSLLIYFYLQECILNTVLTVQCIHYHRKRQRPSLDRRSSRSSG</sequence>
<feature type="transmembrane region" description="Helical" evidence="3">
    <location>
        <begin position="71"/>
        <end position="92"/>
    </location>
</feature>
<comment type="caution">
    <text evidence="4">The sequence shown here is derived from an EMBL/GenBank/DDBJ whole genome shotgun (WGS) entry which is preliminary data.</text>
</comment>
<keyword evidence="3" id="KW-0472">Membrane</keyword>
<name>A0AAV3Y9R4_9GAST</name>
<reference evidence="4 5" key="1">
    <citation type="journal article" date="2021" name="Elife">
        <title>Chloroplast acquisition without the gene transfer in kleptoplastic sea slugs, Plakobranchus ocellatus.</title>
        <authorList>
            <person name="Maeda T."/>
            <person name="Takahashi S."/>
            <person name="Yoshida T."/>
            <person name="Shimamura S."/>
            <person name="Takaki Y."/>
            <person name="Nagai Y."/>
            <person name="Toyoda A."/>
            <person name="Suzuki Y."/>
            <person name="Arimoto A."/>
            <person name="Ishii H."/>
            <person name="Satoh N."/>
            <person name="Nishiyama T."/>
            <person name="Hasebe M."/>
            <person name="Maruyama T."/>
            <person name="Minagawa J."/>
            <person name="Obokata J."/>
            <person name="Shigenobu S."/>
        </authorList>
    </citation>
    <scope>NUCLEOTIDE SEQUENCE [LARGE SCALE GENOMIC DNA]</scope>
</reference>
<evidence type="ECO:0000256" key="2">
    <source>
        <dbReference type="ARBA" id="ARBA00022737"/>
    </source>
</evidence>
<dbReference type="InterPro" id="IPR016817">
    <property type="entry name" value="MannP-dilichol_defect-1"/>
</dbReference>
<keyword evidence="2" id="KW-0677">Repeat</keyword>
<evidence type="ECO:0000256" key="3">
    <source>
        <dbReference type="SAM" id="Phobius"/>
    </source>
</evidence>